<dbReference type="AlphaFoldDB" id="A0AAE1V8R0"/>
<dbReference type="InterPro" id="IPR001680">
    <property type="entry name" value="WD40_rpt"/>
</dbReference>
<name>A0AAE1V8R0_9SOLA</name>
<dbReference type="InterPro" id="IPR029058">
    <property type="entry name" value="AB_hydrolase_fold"/>
</dbReference>
<keyword evidence="5" id="KW-1185">Reference proteome</keyword>
<evidence type="ECO:0000256" key="3">
    <source>
        <dbReference type="SAM" id="MobiDB-lite"/>
    </source>
</evidence>
<dbReference type="SMART" id="SM00320">
    <property type="entry name" value="WD40"/>
    <property type="match status" value="8"/>
</dbReference>
<keyword evidence="2" id="KW-0853">WD repeat</keyword>
<evidence type="ECO:0000313" key="5">
    <source>
        <dbReference type="Proteomes" id="UP001291623"/>
    </source>
</evidence>
<comment type="similarity">
    <text evidence="1">Belongs to the peptidase S10 family.</text>
</comment>
<sequence length="988" mass="109737">MDGEYYQSLKETCKGEYRNIDPTNKLCSENFKMFKKLVSGINDQQILEPFCGTDSEEHKPHQLTGERRSLEEDLIFLKYDFICQESRVATRKLSTYWANDPRVQEALHVRKGGGHTAPEYKREESFHMFRRWIAQQPLRRTEAAWLLESSSQLGGKMLEVYRSSSVEWKPSPVVALATSADDSQVAAAREDGTLEIWLVSPGSVGWHCQLVIHGNPNSRVSSLAWCQSGSRKLPAGRLFSSSIDGSVYEWDLFDLTQKTVLDSIGVSIWQMAVEPRNISQLHQNLPKQSESGHVNHISGPSSDNESSDGEEDDDSVVIHVDDVNENGRIAFSCDDGCVRIYTVSDEKNLSYKRSLPRVSGETAAPKSQSANILLLVWEFIVTFWIIAGRTLSVTWSSDAKRIYSGSSDGCGTLVSADSTGSVQFWDSQHGTLLQSHSSHKGDVNALAASPSHSRVFSAGSDGQVILYKLSANEVGSHDGDISSVVMKKWVYVGHVRAHTHDIRALAVAVPISHEEPKVEQKAKKHRSREKPLDFSYHKWAHLGVPMLISGGDDTKLFAYSAREFTKFSPHDICPSPQRPSIQLAVNTIFSQASLLLVQASYWIDIFCVRVKNGVVSDSCGPSGGAARTDLVAHVKCKTSRKITCSAISPSGVLFAYSDHVRPCLFELKKSGAGKSAWTVSRRQLPLGLPFAHSMVFSTDSSRMMIAGCDRRIYVVDAVSLELVHVFTPRRKEHYEELPPNEPPITRMLTSTDGQWLAAVNCFGDVYIFNLEIQRQHWFISKLNGSAVTAGGFTPRNSNVLIVSTSSNHVYAFDVEAKQLGEWSKRNTFSLPRRFQEFPGEVIGLSFAPSTNSSSVIVYSSRAMCLIDFGLPVGDDDDTDLANGQDLALKKLHNSSPANGTLKRKLKGNDLDLKQNGRKNFEFCAFRDPVLFVGHLSRTSTLIIDKPWIQVVKTLDAPPGEMRTLMGFEPDAANRVDHKIKEIVSTQER</sequence>
<dbReference type="EMBL" id="JAVYJV010000014">
    <property type="protein sequence ID" value="KAK4354731.1"/>
    <property type="molecule type" value="Genomic_DNA"/>
</dbReference>
<dbReference type="Pfam" id="PF00400">
    <property type="entry name" value="WD40"/>
    <property type="match status" value="2"/>
</dbReference>
<dbReference type="PANTHER" id="PTHR45086:SF1">
    <property type="entry name" value="WD REPEAT-CONTAINING PROTEIN PCN"/>
    <property type="match status" value="1"/>
</dbReference>
<evidence type="ECO:0000256" key="2">
    <source>
        <dbReference type="PROSITE-ProRule" id="PRU00221"/>
    </source>
</evidence>
<dbReference type="Pfam" id="PF00450">
    <property type="entry name" value="Peptidase_S10"/>
    <property type="match status" value="1"/>
</dbReference>
<dbReference type="InterPro" id="IPR044622">
    <property type="entry name" value="PCN"/>
</dbReference>
<feature type="repeat" description="WD" evidence="2">
    <location>
        <begin position="436"/>
        <end position="477"/>
    </location>
</feature>
<dbReference type="InterPro" id="IPR015943">
    <property type="entry name" value="WD40/YVTN_repeat-like_dom_sf"/>
</dbReference>
<feature type="region of interest" description="Disordered" evidence="3">
    <location>
        <begin position="289"/>
        <end position="313"/>
    </location>
</feature>
<dbReference type="SUPFAM" id="SSF50998">
    <property type="entry name" value="Quinoprotein alcohol dehydrogenase-like"/>
    <property type="match status" value="1"/>
</dbReference>
<evidence type="ECO:0000256" key="1">
    <source>
        <dbReference type="ARBA" id="ARBA00009431"/>
    </source>
</evidence>
<dbReference type="Gene3D" id="2.130.10.10">
    <property type="entry name" value="YVTN repeat-like/Quinoprotein amine dehydrogenase"/>
    <property type="match status" value="3"/>
</dbReference>
<proteinExistence type="inferred from homology"/>
<dbReference type="PANTHER" id="PTHR45086">
    <property type="entry name" value="WD REPEAT-CONTAINING PROTEIN PCN"/>
    <property type="match status" value="1"/>
</dbReference>
<dbReference type="GO" id="GO:0010073">
    <property type="term" value="P:meristem maintenance"/>
    <property type="evidence" value="ECO:0007669"/>
    <property type="project" value="InterPro"/>
</dbReference>
<protein>
    <submittedName>
        <fullName evidence="4">Uncharacterized protein</fullName>
    </submittedName>
</protein>
<dbReference type="PROSITE" id="PS50082">
    <property type="entry name" value="WD_REPEATS_2"/>
    <property type="match status" value="1"/>
</dbReference>
<dbReference type="GO" id="GO:0004185">
    <property type="term" value="F:serine-type carboxypeptidase activity"/>
    <property type="evidence" value="ECO:0007669"/>
    <property type="project" value="InterPro"/>
</dbReference>
<accession>A0AAE1V8R0</accession>
<dbReference type="SUPFAM" id="SSF53474">
    <property type="entry name" value="alpha/beta-Hydrolases"/>
    <property type="match status" value="1"/>
</dbReference>
<evidence type="ECO:0000313" key="4">
    <source>
        <dbReference type="EMBL" id="KAK4354731.1"/>
    </source>
</evidence>
<reference evidence="4" key="1">
    <citation type="submission" date="2023-12" db="EMBL/GenBank/DDBJ databases">
        <title>Genome assembly of Anisodus tanguticus.</title>
        <authorList>
            <person name="Wang Y.-J."/>
        </authorList>
    </citation>
    <scope>NUCLEOTIDE SEQUENCE</scope>
    <source>
        <strain evidence="4">KB-2021</strain>
        <tissue evidence="4">Leaf</tissue>
    </source>
</reference>
<dbReference type="InterPro" id="IPR001563">
    <property type="entry name" value="Peptidase_S10"/>
</dbReference>
<dbReference type="InterPro" id="IPR011047">
    <property type="entry name" value="Quinoprotein_ADH-like_sf"/>
</dbReference>
<dbReference type="GO" id="GO:0035266">
    <property type="term" value="P:meristem growth"/>
    <property type="evidence" value="ECO:0007669"/>
    <property type="project" value="InterPro"/>
</dbReference>
<dbReference type="Proteomes" id="UP001291623">
    <property type="component" value="Unassembled WGS sequence"/>
</dbReference>
<organism evidence="4 5">
    <name type="scientific">Anisodus tanguticus</name>
    <dbReference type="NCBI Taxonomy" id="243964"/>
    <lineage>
        <taxon>Eukaryota</taxon>
        <taxon>Viridiplantae</taxon>
        <taxon>Streptophyta</taxon>
        <taxon>Embryophyta</taxon>
        <taxon>Tracheophyta</taxon>
        <taxon>Spermatophyta</taxon>
        <taxon>Magnoliopsida</taxon>
        <taxon>eudicotyledons</taxon>
        <taxon>Gunneridae</taxon>
        <taxon>Pentapetalae</taxon>
        <taxon>asterids</taxon>
        <taxon>lamiids</taxon>
        <taxon>Solanales</taxon>
        <taxon>Solanaceae</taxon>
        <taxon>Solanoideae</taxon>
        <taxon>Hyoscyameae</taxon>
        <taxon>Anisodus</taxon>
    </lineage>
</organism>
<dbReference type="GO" id="GO:0006508">
    <property type="term" value="P:proteolysis"/>
    <property type="evidence" value="ECO:0007669"/>
    <property type="project" value="InterPro"/>
</dbReference>
<comment type="caution">
    <text evidence="4">The sequence shown here is derived from an EMBL/GenBank/DDBJ whole genome shotgun (WGS) entry which is preliminary data.</text>
</comment>
<gene>
    <name evidence="4" type="ORF">RND71_026925</name>
</gene>